<reference evidence="7 8" key="1">
    <citation type="journal article" date="2020" name="Int. J. Syst. Evol. Microbiol.">
        <title>Reclassification of Streptomyces castelarensis and Streptomyces sporoclivatus as later heterotypic synonyms of Streptomyces antimycoticus.</title>
        <authorList>
            <person name="Komaki H."/>
            <person name="Tamura T."/>
        </authorList>
    </citation>
    <scope>NUCLEOTIDE SEQUENCE [LARGE SCALE GENOMIC DNA]</scope>
    <source>
        <strain evidence="7 8">NBRC 13459</strain>
    </source>
</reference>
<dbReference type="InterPro" id="IPR050109">
    <property type="entry name" value="HTH-type_TetR-like_transc_reg"/>
</dbReference>
<comment type="caution">
    <text evidence="7">The sequence shown here is derived from an EMBL/GenBank/DDBJ whole genome shotgun (WGS) entry which is preliminary data.</text>
</comment>
<name>A0A4D4KTD8_STRVO</name>
<dbReference type="EMBL" id="BJHW01000001">
    <property type="protein sequence ID" value="GDY49678.1"/>
    <property type="molecule type" value="Genomic_DNA"/>
</dbReference>
<dbReference type="InterPro" id="IPR009057">
    <property type="entry name" value="Homeodomain-like_sf"/>
</dbReference>
<evidence type="ECO:0000256" key="3">
    <source>
        <dbReference type="ARBA" id="ARBA00023163"/>
    </source>
</evidence>
<dbReference type="GO" id="GO:0045892">
    <property type="term" value="P:negative regulation of DNA-templated transcription"/>
    <property type="evidence" value="ECO:0007669"/>
    <property type="project" value="InterPro"/>
</dbReference>
<keyword evidence="1" id="KW-0805">Transcription regulation</keyword>
<dbReference type="InterPro" id="IPR036271">
    <property type="entry name" value="Tet_transcr_reg_TetR-rel_C_sf"/>
</dbReference>
<evidence type="ECO:0000256" key="4">
    <source>
        <dbReference type="PROSITE-ProRule" id="PRU00335"/>
    </source>
</evidence>
<feature type="domain" description="HTH tetR-type" evidence="6">
    <location>
        <begin position="16"/>
        <end position="76"/>
    </location>
</feature>
<proteinExistence type="predicted"/>
<feature type="region of interest" description="Disordered" evidence="5">
    <location>
        <begin position="162"/>
        <end position="244"/>
    </location>
</feature>
<evidence type="ECO:0000256" key="2">
    <source>
        <dbReference type="ARBA" id="ARBA00023125"/>
    </source>
</evidence>
<accession>A0A4D4KTD8</accession>
<evidence type="ECO:0000313" key="7">
    <source>
        <dbReference type="EMBL" id="GDY49678.1"/>
    </source>
</evidence>
<dbReference type="Pfam" id="PF02909">
    <property type="entry name" value="TetR_C_1"/>
    <property type="match status" value="1"/>
</dbReference>
<dbReference type="Pfam" id="PF00440">
    <property type="entry name" value="TetR_N"/>
    <property type="match status" value="1"/>
</dbReference>
<evidence type="ECO:0000259" key="6">
    <source>
        <dbReference type="PROSITE" id="PS50977"/>
    </source>
</evidence>
<dbReference type="GO" id="GO:0003700">
    <property type="term" value="F:DNA-binding transcription factor activity"/>
    <property type="evidence" value="ECO:0007669"/>
    <property type="project" value="TreeGrafter"/>
</dbReference>
<keyword evidence="3" id="KW-0804">Transcription</keyword>
<dbReference type="Proteomes" id="UP000301309">
    <property type="component" value="Unassembled WGS sequence"/>
</dbReference>
<dbReference type="SUPFAM" id="SSF48498">
    <property type="entry name" value="Tetracyclin repressor-like, C-terminal domain"/>
    <property type="match status" value="1"/>
</dbReference>
<sequence length="244" mass="27351">MQPVSPRAGSVGRPPRLSKEALLQAAHRVLEAEGPGNLTMRRLARELSSTPMALYYYVRDKDELLLLLLEERAQRFPRPQLPTDHRERLLCAAQVLHDMFVGCPWIAEVLTADDLMAVSALWVVEAMIDSCIACGLSPEAAVYSYRVIWHYTVGRLVVPTVPEQPRPQTEQPPGRARAATAPPLKRSPIRRPNRRSPTRRTRTVRSWGSSWQACYPARGADPRGPSHASSRDNRPMASSRYDVA</sequence>
<dbReference type="AlphaFoldDB" id="A0A4D4KTD8"/>
<dbReference type="PANTHER" id="PTHR30055">
    <property type="entry name" value="HTH-TYPE TRANSCRIPTIONAL REGULATOR RUTR"/>
    <property type="match status" value="1"/>
</dbReference>
<evidence type="ECO:0000313" key="8">
    <source>
        <dbReference type="Proteomes" id="UP000301309"/>
    </source>
</evidence>
<keyword evidence="8" id="KW-1185">Reference proteome</keyword>
<dbReference type="GO" id="GO:0000976">
    <property type="term" value="F:transcription cis-regulatory region binding"/>
    <property type="evidence" value="ECO:0007669"/>
    <property type="project" value="TreeGrafter"/>
</dbReference>
<keyword evidence="2 4" id="KW-0238">DNA-binding</keyword>
<feature type="compositionally biased region" description="Basic residues" evidence="5">
    <location>
        <begin position="187"/>
        <end position="203"/>
    </location>
</feature>
<dbReference type="InterPro" id="IPR001647">
    <property type="entry name" value="HTH_TetR"/>
</dbReference>
<dbReference type="Gene3D" id="1.10.357.10">
    <property type="entry name" value="Tetracycline Repressor, domain 2"/>
    <property type="match status" value="1"/>
</dbReference>
<organism evidence="7 8">
    <name type="scientific">Streptomyces violaceusniger</name>
    <dbReference type="NCBI Taxonomy" id="68280"/>
    <lineage>
        <taxon>Bacteria</taxon>
        <taxon>Bacillati</taxon>
        <taxon>Actinomycetota</taxon>
        <taxon>Actinomycetes</taxon>
        <taxon>Kitasatosporales</taxon>
        <taxon>Streptomycetaceae</taxon>
        <taxon>Streptomyces</taxon>
        <taxon>Streptomyces violaceusniger group</taxon>
    </lineage>
</organism>
<feature type="DNA-binding region" description="H-T-H motif" evidence="4">
    <location>
        <begin position="39"/>
        <end position="58"/>
    </location>
</feature>
<evidence type="ECO:0000256" key="1">
    <source>
        <dbReference type="ARBA" id="ARBA00023015"/>
    </source>
</evidence>
<dbReference type="SUPFAM" id="SSF46689">
    <property type="entry name" value="Homeodomain-like"/>
    <property type="match status" value="1"/>
</dbReference>
<dbReference type="InterPro" id="IPR004111">
    <property type="entry name" value="Repressor_TetR_C"/>
</dbReference>
<feature type="compositionally biased region" description="Low complexity" evidence="5">
    <location>
        <begin position="162"/>
        <end position="183"/>
    </location>
</feature>
<gene>
    <name evidence="7" type="ORF">SVIO_003010</name>
</gene>
<dbReference type="PROSITE" id="PS50977">
    <property type="entry name" value="HTH_TETR_2"/>
    <property type="match status" value="1"/>
</dbReference>
<dbReference type="PANTHER" id="PTHR30055:SF234">
    <property type="entry name" value="HTH-TYPE TRANSCRIPTIONAL REGULATOR BETI"/>
    <property type="match status" value="1"/>
</dbReference>
<protein>
    <recommendedName>
        <fullName evidence="6">HTH tetR-type domain-containing protein</fullName>
    </recommendedName>
</protein>
<evidence type="ECO:0000256" key="5">
    <source>
        <dbReference type="SAM" id="MobiDB-lite"/>
    </source>
</evidence>